<dbReference type="AlphaFoldDB" id="S9QE43"/>
<evidence type="ECO:0000256" key="2">
    <source>
        <dbReference type="PIRSR" id="PIRSR006232-1"/>
    </source>
</evidence>
<comment type="caution">
    <text evidence="6">The sequence shown here is derived from an EMBL/GenBank/DDBJ whole genome shotgun (WGS) entry which is preliminary data.</text>
</comment>
<dbReference type="RefSeq" id="WP_021101340.1">
    <property type="nucleotide sequence ID" value="NZ_KE557311.1"/>
</dbReference>
<dbReference type="Pfam" id="PF17954">
    <property type="entry name" value="Pirin_C_2"/>
    <property type="match status" value="1"/>
</dbReference>
<dbReference type="PANTHER" id="PTHR43212:SF3">
    <property type="entry name" value="QUERCETIN 2,3-DIOXYGENASE"/>
    <property type="match status" value="1"/>
</dbReference>
<name>S9QE43_9RHOB</name>
<dbReference type="InterPro" id="IPR041602">
    <property type="entry name" value="Quercetinase_C"/>
</dbReference>
<keyword evidence="2" id="KW-0479">Metal-binding</keyword>
<dbReference type="InterPro" id="IPR011051">
    <property type="entry name" value="RmlC_Cupin_sf"/>
</dbReference>
<evidence type="ECO:0000313" key="7">
    <source>
        <dbReference type="Proteomes" id="UP000015351"/>
    </source>
</evidence>
<sequence length="233" mass="24937">MITIHQKAVRGHTQAGWLNSYHTFSFGTFQDPNRMGFGNLRVLNDDTIIPGSGFAAHGHESMDILTYVTKGQLRHEDDQGNVSLISAGQAQLMSAGEGVTHSERNASDKDTAQLLQIWLIPDEAGGTPTYAQKAVPQDGDVLLAGPAGTDALLQLKSDTTVQLIRAGEGSSTPLDDPNTLRFVHLVDGLAFAEGERLSAGDGLQIPAGETTALDWATDGEALLFTMPTQKRNR</sequence>
<gene>
    <name evidence="6" type="ORF">thalar_02411</name>
</gene>
<feature type="binding site" evidence="2">
    <location>
        <position position="101"/>
    </location>
    <ligand>
        <name>Fe cation</name>
        <dbReference type="ChEBI" id="CHEBI:24875"/>
    </ligand>
</feature>
<proteinExistence type="inferred from homology"/>
<dbReference type="SUPFAM" id="SSF51182">
    <property type="entry name" value="RmlC-like cupins"/>
    <property type="match status" value="1"/>
</dbReference>
<dbReference type="InterPro" id="IPR012093">
    <property type="entry name" value="Pirin"/>
</dbReference>
<evidence type="ECO:0000313" key="6">
    <source>
        <dbReference type="EMBL" id="EPX78182.1"/>
    </source>
</evidence>
<keyword evidence="2" id="KW-0408">Iron</keyword>
<dbReference type="Proteomes" id="UP000015351">
    <property type="component" value="Unassembled WGS sequence"/>
</dbReference>
<dbReference type="Gene3D" id="2.60.120.10">
    <property type="entry name" value="Jelly Rolls"/>
    <property type="match status" value="2"/>
</dbReference>
<evidence type="ECO:0000256" key="1">
    <source>
        <dbReference type="ARBA" id="ARBA00008416"/>
    </source>
</evidence>
<dbReference type="OrthoDB" id="9780903at2"/>
<protein>
    <submittedName>
        <fullName evidence="6">Pirin</fullName>
    </submittedName>
</protein>
<feature type="binding site" evidence="2">
    <location>
        <position position="103"/>
    </location>
    <ligand>
        <name>Fe cation</name>
        <dbReference type="ChEBI" id="CHEBI:24875"/>
    </ligand>
</feature>
<evidence type="ECO:0000259" key="5">
    <source>
        <dbReference type="Pfam" id="PF17954"/>
    </source>
</evidence>
<feature type="binding site" evidence="2">
    <location>
        <position position="59"/>
    </location>
    <ligand>
        <name>Fe cation</name>
        <dbReference type="ChEBI" id="CHEBI:24875"/>
    </ligand>
</feature>
<keyword evidence="7" id="KW-1185">Reference proteome</keyword>
<organism evidence="6 7">
    <name type="scientific">Litoreibacter arenae DSM 19593</name>
    <dbReference type="NCBI Taxonomy" id="1123360"/>
    <lineage>
        <taxon>Bacteria</taxon>
        <taxon>Pseudomonadati</taxon>
        <taxon>Pseudomonadota</taxon>
        <taxon>Alphaproteobacteria</taxon>
        <taxon>Rhodobacterales</taxon>
        <taxon>Roseobacteraceae</taxon>
        <taxon>Litoreibacter</taxon>
    </lineage>
</organism>
<dbReference type="PIRSF" id="PIRSF006232">
    <property type="entry name" value="Pirin"/>
    <property type="match status" value="1"/>
</dbReference>
<dbReference type="Pfam" id="PF02678">
    <property type="entry name" value="Pirin"/>
    <property type="match status" value="1"/>
</dbReference>
<evidence type="ECO:0000256" key="3">
    <source>
        <dbReference type="RuleBase" id="RU003457"/>
    </source>
</evidence>
<dbReference type="InterPro" id="IPR014710">
    <property type="entry name" value="RmlC-like_jellyroll"/>
</dbReference>
<evidence type="ECO:0000259" key="4">
    <source>
        <dbReference type="Pfam" id="PF02678"/>
    </source>
</evidence>
<feature type="domain" description="Quercetin 2,3-dioxygenase C-terminal cupin" evidence="5">
    <location>
        <begin position="142"/>
        <end position="226"/>
    </location>
</feature>
<dbReference type="HOGENOM" id="CLU_064194_2_2_5"/>
<dbReference type="STRING" id="1123360.thalar_02411"/>
<accession>S9QE43</accession>
<dbReference type="InterPro" id="IPR003829">
    <property type="entry name" value="Pirin_N_dom"/>
</dbReference>
<comment type="similarity">
    <text evidence="1 3">Belongs to the pirin family.</text>
</comment>
<comment type="cofactor">
    <cofactor evidence="2">
        <name>Fe cation</name>
        <dbReference type="ChEBI" id="CHEBI:24875"/>
    </cofactor>
    <text evidence="2">Binds 1 Fe cation per subunit.</text>
</comment>
<dbReference type="GO" id="GO:0046872">
    <property type="term" value="F:metal ion binding"/>
    <property type="evidence" value="ECO:0007669"/>
    <property type="project" value="UniProtKB-KW"/>
</dbReference>
<dbReference type="EMBL" id="AONI01000013">
    <property type="protein sequence ID" value="EPX78182.1"/>
    <property type="molecule type" value="Genomic_DNA"/>
</dbReference>
<feature type="binding site" evidence="2">
    <location>
        <position position="57"/>
    </location>
    <ligand>
        <name>Fe cation</name>
        <dbReference type="ChEBI" id="CHEBI:24875"/>
    </ligand>
</feature>
<dbReference type="CDD" id="cd02910">
    <property type="entry name" value="cupin_Yhhw_N"/>
    <property type="match status" value="1"/>
</dbReference>
<feature type="domain" description="Pirin N-terminal" evidence="4">
    <location>
        <begin position="12"/>
        <end position="119"/>
    </location>
</feature>
<dbReference type="PANTHER" id="PTHR43212">
    <property type="entry name" value="QUERCETIN 2,3-DIOXYGENASE"/>
    <property type="match status" value="1"/>
</dbReference>
<reference evidence="7" key="1">
    <citation type="journal article" date="2013" name="Stand. Genomic Sci.">
        <title>Genome sequence of the Litoreibacter arenae type strain (DSM 19593(T)), a member of the Roseobacter clade isolated from sea sand.</title>
        <authorList>
            <person name="Riedel T."/>
            <person name="Fiebig A."/>
            <person name="Petersen J."/>
            <person name="Gronow S."/>
            <person name="Kyrpides N.C."/>
            <person name="Goker M."/>
            <person name="Klenk H.P."/>
        </authorList>
    </citation>
    <scope>NUCLEOTIDE SEQUENCE [LARGE SCALE GENOMIC DNA]</scope>
    <source>
        <strain evidence="7">DSM 19593</strain>
    </source>
</reference>
<dbReference type="eggNOG" id="COG1741">
    <property type="taxonomic scope" value="Bacteria"/>
</dbReference>